<dbReference type="Proteomes" id="UP001642484">
    <property type="component" value="Unassembled WGS sequence"/>
</dbReference>
<feature type="compositionally biased region" description="Pro residues" evidence="1">
    <location>
        <begin position="645"/>
        <end position="661"/>
    </location>
</feature>
<feature type="region of interest" description="Disordered" evidence="1">
    <location>
        <begin position="411"/>
        <end position="439"/>
    </location>
</feature>
<gene>
    <name evidence="2" type="ORF">CCMP2556_LOCUS15301</name>
</gene>
<feature type="region of interest" description="Disordered" evidence="1">
    <location>
        <begin position="627"/>
        <end position="717"/>
    </location>
</feature>
<evidence type="ECO:0000313" key="3">
    <source>
        <dbReference type="Proteomes" id="UP001642484"/>
    </source>
</evidence>
<accession>A0ABP0KAS0</accession>
<name>A0ABP0KAS0_9DINO</name>
<organism evidence="2 3">
    <name type="scientific">Durusdinium trenchii</name>
    <dbReference type="NCBI Taxonomy" id="1381693"/>
    <lineage>
        <taxon>Eukaryota</taxon>
        <taxon>Sar</taxon>
        <taxon>Alveolata</taxon>
        <taxon>Dinophyceae</taxon>
        <taxon>Suessiales</taxon>
        <taxon>Symbiodiniaceae</taxon>
        <taxon>Durusdinium</taxon>
    </lineage>
</organism>
<keyword evidence="3" id="KW-1185">Reference proteome</keyword>
<feature type="compositionally biased region" description="Polar residues" evidence="1">
    <location>
        <begin position="629"/>
        <end position="642"/>
    </location>
</feature>
<feature type="compositionally biased region" description="Low complexity" evidence="1">
    <location>
        <begin position="698"/>
        <end position="712"/>
    </location>
</feature>
<feature type="compositionally biased region" description="Basic and acidic residues" evidence="1">
    <location>
        <begin position="422"/>
        <end position="438"/>
    </location>
</feature>
<feature type="compositionally biased region" description="Polar residues" evidence="1">
    <location>
        <begin position="763"/>
        <end position="772"/>
    </location>
</feature>
<evidence type="ECO:0000313" key="2">
    <source>
        <dbReference type="EMBL" id="CAK9023644.1"/>
    </source>
</evidence>
<feature type="region of interest" description="Disordered" evidence="1">
    <location>
        <begin position="763"/>
        <end position="799"/>
    </location>
</feature>
<reference evidence="2 3" key="1">
    <citation type="submission" date="2024-02" db="EMBL/GenBank/DDBJ databases">
        <authorList>
            <person name="Chen Y."/>
            <person name="Shah S."/>
            <person name="Dougan E. K."/>
            <person name="Thang M."/>
            <person name="Chan C."/>
        </authorList>
    </citation>
    <scope>NUCLEOTIDE SEQUENCE [LARGE SCALE GENOMIC DNA]</scope>
</reference>
<evidence type="ECO:0000256" key="1">
    <source>
        <dbReference type="SAM" id="MobiDB-lite"/>
    </source>
</evidence>
<comment type="caution">
    <text evidence="2">The sequence shown here is derived from an EMBL/GenBank/DDBJ whole genome shotgun (WGS) entry which is preliminary data.</text>
</comment>
<dbReference type="EMBL" id="CAXAMN010008002">
    <property type="protein sequence ID" value="CAK9023644.1"/>
    <property type="molecule type" value="Genomic_DNA"/>
</dbReference>
<proteinExistence type="predicted"/>
<protein>
    <submittedName>
        <fullName evidence="2">Uncharacterized protein</fullName>
    </submittedName>
</protein>
<sequence length="878" mass="97804">MAASSEGAHGLQYFSGESEDAREYKRWKQWVMNKLLTLEDKVAPKARGAYIYTLLSGKALECVEHLDPASYQKEGGERVLLERLDKRFPQKDASDEMSESLTEIFNLRAHDGENLKTWISRASELFEKCERKTNVSFPEEARGWLILNRSGLSEEQKAVVLARSLGVLKREEIGRSMRSCYPEFVVKKKHLGASIVEGDFGNTAPEGAGRSSSSSGYAKKETGAAFVSEAAELEQEYEELQAGLDFVAMAGVCPCSLSPLSILREKRRLIGMLPDELPHPEVLLVSSPGFGVLDSGCGRSIIGRDTLTEFHQLWRAAGVPIPTEIHEVNHFRKQGTIRTAIVRGQAPFLISRNALQTLKAVIDFGKQQLTLFEEQVLVPLVTNEAGQFAVKVVGSSDQVNFEQEVMCSTFTDNSGSMPSPVSEDRPAGSSKVEQDSSIDRSLPGGWFNINSLNMTPQEVAHRVRMSRIFVRFCCELFRQQAEAGRQAQEIRTTACKAVIDLQSDQSLRRALAARPRVTSSFQAGDLVAYWREQKYQGGTKSEKGHVLLGGHWFGTAVVMGRVGRNYVIAHRKQIFRVAPEQLRAATSEEKAVLQSPQAELLGIKDLLEGGTFKSHQFVDLVPGHYPTVQADSTSSQTQSNIRPSEPAPPMPDVPAERPPVPAVSGEETAVPMEVVPPDNKTSPDKHQERLDDEEEFPRFSQGGSSSSARAPSAEPVYGPVRRRVSQKAGEAALYRPPAMREEDFTEMMREMVPHLLADALNMDTSEPTSNVSLKREHEEPTSEEPPATRMRTSTDQDDELVDESKIAEWKTLIEKKAVVVHYGKKAALIREKYAHRFMGSRFVIIRKPLEENQHIDINDPSTYRIKSRWCFQGHLDPD</sequence>